<evidence type="ECO:0000313" key="1">
    <source>
        <dbReference type="EMBL" id="KCZ64819.1"/>
    </source>
</evidence>
<dbReference type="GeneID" id="92500043"/>
<dbReference type="Proteomes" id="UP000024547">
    <property type="component" value="Unassembled WGS sequence"/>
</dbReference>
<dbReference type="AlphaFoldDB" id="A0A059EA77"/>
<organism evidence="1 2">
    <name type="scientific">Hyphomonas atlantica</name>
    <dbReference type="NCBI Taxonomy" id="1280948"/>
    <lineage>
        <taxon>Bacteria</taxon>
        <taxon>Pseudomonadati</taxon>
        <taxon>Pseudomonadota</taxon>
        <taxon>Alphaproteobacteria</taxon>
        <taxon>Hyphomonadales</taxon>
        <taxon>Hyphomonadaceae</taxon>
        <taxon>Hyphomonas</taxon>
    </lineage>
</organism>
<evidence type="ECO:0000313" key="2">
    <source>
        <dbReference type="Proteomes" id="UP000024547"/>
    </source>
</evidence>
<keyword evidence="2" id="KW-1185">Reference proteome</keyword>
<dbReference type="EMBL" id="AWFH01000001">
    <property type="protein sequence ID" value="KCZ64819.1"/>
    <property type="molecule type" value="Genomic_DNA"/>
</dbReference>
<sequence length="40" mass="3995">MGRIIGKLAIATIAFAAGITWAIIAEANDAGVPLTSLIGL</sequence>
<accession>A0A059EA77</accession>
<dbReference type="STRING" id="1280948.HY36_00170"/>
<name>A0A059EA77_9PROT</name>
<gene>
    <name evidence="1" type="ORF">HY36_00170</name>
</gene>
<dbReference type="PATRIC" id="fig|1280948.3.peg.34"/>
<comment type="caution">
    <text evidence="1">The sequence shown here is derived from an EMBL/GenBank/DDBJ whole genome shotgun (WGS) entry which is preliminary data.</text>
</comment>
<protein>
    <submittedName>
        <fullName evidence="1">Uncharacterized protein</fullName>
    </submittedName>
</protein>
<proteinExistence type="predicted"/>
<dbReference type="RefSeq" id="WP_272983391.1">
    <property type="nucleotide sequence ID" value="NZ_AWFH01000001.1"/>
</dbReference>
<reference evidence="1 2" key="1">
    <citation type="journal article" date="2014" name="Antonie Van Leeuwenhoek">
        <title>Hyphomonas beringensis sp. nov. and Hyphomonas chukchiensis sp. nov., isolated from surface seawater of the Bering Sea and Chukchi Sea.</title>
        <authorList>
            <person name="Li C."/>
            <person name="Lai Q."/>
            <person name="Li G."/>
            <person name="Dong C."/>
            <person name="Wang J."/>
            <person name="Liao Y."/>
            <person name="Shao Z."/>
        </authorList>
    </citation>
    <scope>NUCLEOTIDE SEQUENCE [LARGE SCALE GENOMIC DNA]</scope>
    <source>
        <strain evidence="1 2">22II1-22F38</strain>
    </source>
</reference>